<comment type="subcellular location">
    <subcellularLocation>
        <location evidence="1">Membrane</location>
        <topology evidence="1">Multi-pass membrane protein</topology>
    </subcellularLocation>
</comment>
<keyword evidence="5 6" id="KW-0472">Membrane</keyword>
<proteinExistence type="inferred from homology"/>
<comment type="similarity">
    <text evidence="2">Belongs to the TMEM256 family.</text>
</comment>
<feature type="transmembrane region" description="Helical" evidence="6">
    <location>
        <begin position="64"/>
        <end position="84"/>
    </location>
</feature>
<dbReference type="OrthoDB" id="269173at2759"/>
<reference evidence="7" key="1">
    <citation type="submission" date="2022-01" db="EMBL/GenBank/DDBJ databases">
        <authorList>
            <person name="King R."/>
        </authorList>
    </citation>
    <scope>NUCLEOTIDE SEQUENCE</scope>
</reference>
<evidence type="ECO:0000256" key="1">
    <source>
        <dbReference type="ARBA" id="ARBA00004141"/>
    </source>
</evidence>
<dbReference type="PANTHER" id="PTHR43461:SF1">
    <property type="entry name" value="TRANSMEMBRANE PROTEIN 256"/>
    <property type="match status" value="1"/>
</dbReference>
<evidence type="ECO:0000256" key="6">
    <source>
        <dbReference type="SAM" id="Phobius"/>
    </source>
</evidence>
<accession>A0A9N9WUM5</accession>
<dbReference type="EMBL" id="OU895878">
    <property type="protein sequence ID" value="CAG9804713.1"/>
    <property type="molecule type" value="Genomic_DNA"/>
</dbReference>
<keyword evidence="3 6" id="KW-0812">Transmembrane</keyword>
<evidence type="ECO:0000256" key="5">
    <source>
        <dbReference type="ARBA" id="ARBA00023136"/>
    </source>
</evidence>
<reference evidence="7" key="2">
    <citation type="submission" date="2022-10" db="EMBL/GenBank/DDBJ databases">
        <authorList>
            <consortium name="ENA_rothamsted_submissions"/>
            <consortium name="culmorum"/>
            <person name="King R."/>
        </authorList>
    </citation>
    <scope>NUCLEOTIDE SEQUENCE</scope>
</reference>
<organism evidence="7 8">
    <name type="scientific">Chironomus riparius</name>
    <dbReference type="NCBI Taxonomy" id="315576"/>
    <lineage>
        <taxon>Eukaryota</taxon>
        <taxon>Metazoa</taxon>
        <taxon>Ecdysozoa</taxon>
        <taxon>Arthropoda</taxon>
        <taxon>Hexapoda</taxon>
        <taxon>Insecta</taxon>
        <taxon>Pterygota</taxon>
        <taxon>Neoptera</taxon>
        <taxon>Endopterygota</taxon>
        <taxon>Diptera</taxon>
        <taxon>Nematocera</taxon>
        <taxon>Chironomoidea</taxon>
        <taxon>Chironomidae</taxon>
        <taxon>Chironominae</taxon>
        <taxon>Chironomus</taxon>
    </lineage>
</organism>
<keyword evidence="8" id="KW-1185">Reference proteome</keyword>
<protein>
    <submittedName>
        <fullName evidence="7">Uncharacterized protein</fullName>
    </submittedName>
</protein>
<sequence>MDAFNTLLFNNPVSQKIIGTTKSILFKNGNGSTEIKEVTKTVAKTVTGPAALSLFDQGGRYSSIFIRLAGFSGATAVILGAYGAHKPWAKDPNKPNRDPKAIFETANRYHFFHSIALLATPLTKRPYLTGSLMLAGMTLFSGTCYYAALTNDERYNRLAPFGGTLLILGWISLMFF</sequence>
<dbReference type="InterPro" id="IPR006696">
    <property type="entry name" value="DUF423"/>
</dbReference>
<name>A0A9N9WUM5_9DIPT</name>
<dbReference type="Proteomes" id="UP001153620">
    <property type="component" value="Chromosome 2"/>
</dbReference>
<evidence type="ECO:0000256" key="3">
    <source>
        <dbReference type="ARBA" id="ARBA00022692"/>
    </source>
</evidence>
<evidence type="ECO:0000313" key="7">
    <source>
        <dbReference type="EMBL" id="CAG9804713.1"/>
    </source>
</evidence>
<feature type="transmembrane region" description="Helical" evidence="6">
    <location>
        <begin position="127"/>
        <end position="146"/>
    </location>
</feature>
<evidence type="ECO:0000256" key="4">
    <source>
        <dbReference type="ARBA" id="ARBA00022989"/>
    </source>
</evidence>
<dbReference type="Pfam" id="PF04241">
    <property type="entry name" value="DUF423"/>
    <property type="match status" value="1"/>
</dbReference>
<dbReference type="AlphaFoldDB" id="A0A9N9WUM5"/>
<evidence type="ECO:0000256" key="2">
    <source>
        <dbReference type="ARBA" id="ARBA00006208"/>
    </source>
</evidence>
<feature type="transmembrane region" description="Helical" evidence="6">
    <location>
        <begin position="158"/>
        <end position="175"/>
    </location>
</feature>
<keyword evidence="4 6" id="KW-1133">Transmembrane helix</keyword>
<dbReference type="GO" id="GO:0016020">
    <property type="term" value="C:membrane"/>
    <property type="evidence" value="ECO:0007669"/>
    <property type="project" value="UniProtKB-SubCell"/>
</dbReference>
<dbReference type="PANTHER" id="PTHR43461">
    <property type="entry name" value="TRANSMEMBRANE PROTEIN 256"/>
    <property type="match status" value="1"/>
</dbReference>
<evidence type="ECO:0000313" key="8">
    <source>
        <dbReference type="Proteomes" id="UP001153620"/>
    </source>
</evidence>
<gene>
    <name evidence="7" type="ORF">CHIRRI_LOCUS7592</name>
</gene>